<evidence type="ECO:0000256" key="4">
    <source>
        <dbReference type="ARBA" id="ARBA00022525"/>
    </source>
</evidence>
<dbReference type="Proteomes" id="UP001148018">
    <property type="component" value="Unassembled WGS sequence"/>
</dbReference>
<evidence type="ECO:0000256" key="3">
    <source>
        <dbReference type="ARBA" id="ARBA00022500"/>
    </source>
</evidence>
<reference evidence="11" key="1">
    <citation type="submission" date="2022-07" db="EMBL/GenBank/DDBJ databases">
        <title>Chromosome-level genome of Muraenolepis orangiensis.</title>
        <authorList>
            <person name="Kim J."/>
        </authorList>
    </citation>
    <scope>NUCLEOTIDE SEQUENCE</scope>
    <source>
        <strain evidence="11">KU_S4_2022</strain>
        <tissue evidence="11">Muscle</tissue>
    </source>
</reference>
<evidence type="ECO:0000256" key="2">
    <source>
        <dbReference type="ARBA" id="ARBA00018808"/>
    </source>
</evidence>
<dbReference type="GO" id="GO:0006935">
    <property type="term" value="P:chemotaxis"/>
    <property type="evidence" value="ECO:0007669"/>
    <property type="project" value="UniProtKB-KW"/>
</dbReference>
<keyword evidence="12" id="KW-1185">Reference proteome</keyword>
<comment type="caution">
    <text evidence="11">The sequence shown here is derived from an EMBL/GenBank/DDBJ whole genome shotgun (WGS) entry which is preliminary data.</text>
</comment>
<evidence type="ECO:0000313" key="12">
    <source>
        <dbReference type="Proteomes" id="UP001148018"/>
    </source>
</evidence>
<dbReference type="GO" id="GO:0030154">
    <property type="term" value="P:cell differentiation"/>
    <property type="evidence" value="ECO:0007669"/>
    <property type="project" value="UniProtKB-KW"/>
</dbReference>
<keyword evidence="8" id="KW-0395">Inflammatory response</keyword>
<dbReference type="PANTHER" id="PTHR15106:SF2">
    <property type="entry name" value="RETINOIC ACID RECEPTOR RESPONDER PROTEIN 2"/>
    <property type="match status" value="1"/>
</dbReference>
<keyword evidence="5 10" id="KW-0732">Signal</keyword>
<keyword evidence="6" id="KW-0221">Differentiation</keyword>
<protein>
    <recommendedName>
        <fullName evidence="2">Retinoic acid receptor responder protein 2</fullName>
    </recommendedName>
    <alternativeName>
        <fullName evidence="9">Chemerin</fullName>
    </alternativeName>
</protein>
<keyword evidence="7" id="KW-1015">Disulfide bond</keyword>
<feature type="chain" id="PRO_5040132487" description="Retinoic acid receptor responder protein 2" evidence="10">
    <location>
        <begin position="22"/>
        <end position="177"/>
    </location>
</feature>
<gene>
    <name evidence="11" type="ORF">NHX12_021213</name>
</gene>
<keyword evidence="4" id="KW-0964">Secreted</keyword>
<evidence type="ECO:0000256" key="10">
    <source>
        <dbReference type="SAM" id="SignalP"/>
    </source>
</evidence>
<evidence type="ECO:0000256" key="5">
    <source>
        <dbReference type="ARBA" id="ARBA00022729"/>
    </source>
</evidence>
<dbReference type="EMBL" id="JANIIK010000037">
    <property type="protein sequence ID" value="KAJ3611196.1"/>
    <property type="molecule type" value="Genomic_DNA"/>
</dbReference>
<dbReference type="GO" id="GO:0005102">
    <property type="term" value="F:signaling receptor binding"/>
    <property type="evidence" value="ECO:0007669"/>
    <property type="project" value="InterPro"/>
</dbReference>
<sequence>MRVCVLVVLVVLGVVMGGVVGAPGAPPAGNSQEAFERLSPDYRAGVEEVFKQLQSHTTVQLHYLFFQSVSMSDSQSGFGTTSLFHRFQLKPTRCSKSTASTEWTACPFRTDRPLMDCAVCYKMFEDRMEADPKPYIHCMQKPRLTTVMSTARMDHCRRMLHHVGGATLLTVRSINTP</sequence>
<comment type="subcellular location">
    <subcellularLocation>
        <location evidence="1">Secreted</location>
    </subcellularLocation>
</comment>
<evidence type="ECO:0000313" key="11">
    <source>
        <dbReference type="EMBL" id="KAJ3611196.1"/>
    </source>
</evidence>
<proteinExistence type="predicted"/>
<evidence type="ECO:0000256" key="7">
    <source>
        <dbReference type="ARBA" id="ARBA00023157"/>
    </source>
</evidence>
<dbReference type="Gene3D" id="3.10.450.10">
    <property type="match status" value="1"/>
</dbReference>
<dbReference type="InterPro" id="IPR029562">
    <property type="entry name" value="Chemerin"/>
</dbReference>
<accession>A0A9Q0EQ45</accession>
<dbReference type="GO" id="GO:0006954">
    <property type="term" value="P:inflammatory response"/>
    <property type="evidence" value="ECO:0007669"/>
    <property type="project" value="UniProtKB-KW"/>
</dbReference>
<dbReference type="PANTHER" id="PTHR15106">
    <property type="entry name" value="RETINOIC ACID RECEPTOR RESPONDER PROTEIN 2"/>
    <property type="match status" value="1"/>
</dbReference>
<evidence type="ECO:0000256" key="6">
    <source>
        <dbReference type="ARBA" id="ARBA00022782"/>
    </source>
</evidence>
<evidence type="ECO:0000256" key="8">
    <source>
        <dbReference type="ARBA" id="ARBA00023198"/>
    </source>
</evidence>
<dbReference type="OrthoDB" id="8547623at2759"/>
<evidence type="ECO:0000256" key="1">
    <source>
        <dbReference type="ARBA" id="ARBA00004613"/>
    </source>
</evidence>
<keyword evidence="3" id="KW-0145">Chemotaxis</keyword>
<dbReference type="GO" id="GO:0005576">
    <property type="term" value="C:extracellular region"/>
    <property type="evidence" value="ECO:0007669"/>
    <property type="project" value="UniProtKB-SubCell"/>
</dbReference>
<dbReference type="GO" id="GO:0050994">
    <property type="term" value="P:regulation of lipid catabolic process"/>
    <property type="evidence" value="ECO:0007669"/>
    <property type="project" value="InterPro"/>
</dbReference>
<name>A0A9Q0EQ45_9TELE</name>
<dbReference type="InterPro" id="IPR046350">
    <property type="entry name" value="Cystatin_sf"/>
</dbReference>
<organism evidence="11 12">
    <name type="scientific">Muraenolepis orangiensis</name>
    <name type="common">Patagonian moray cod</name>
    <dbReference type="NCBI Taxonomy" id="630683"/>
    <lineage>
        <taxon>Eukaryota</taxon>
        <taxon>Metazoa</taxon>
        <taxon>Chordata</taxon>
        <taxon>Craniata</taxon>
        <taxon>Vertebrata</taxon>
        <taxon>Euteleostomi</taxon>
        <taxon>Actinopterygii</taxon>
        <taxon>Neopterygii</taxon>
        <taxon>Teleostei</taxon>
        <taxon>Neoteleostei</taxon>
        <taxon>Acanthomorphata</taxon>
        <taxon>Zeiogadaria</taxon>
        <taxon>Gadariae</taxon>
        <taxon>Gadiformes</taxon>
        <taxon>Muraenolepidoidei</taxon>
        <taxon>Muraenolepididae</taxon>
        <taxon>Muraenolepis</taxon>
    </lineage>
</organism>
<evidence type="ECO:0000256" key="9">
    <source>
        <dbReference type="ARBA" id="ARBA00032785"/>
    </source>
</evidence>
<dbReference type="SUPFAM" id="SSF54403">
    <property type="entry name" value="Cystatin/monellin"/>
    <property type="match status" value="1"/>
</dbReference>
<dbReference type="AlphaFoldDB" id="A0A9Q0EQ45"/>
<feature type="signal peptide" evidence="10">
    <location>
        <begin position="1"/>
        <end position="21"/>
    </location>
</feature>